<protein>
    <recommendedName>
        <fullName evidence="5">Glycosyltransferase RgtA/B/C/D-like domain-containing protein</fullName>
    </recommendedName>
</protein>
<feature type="transmembrane region" description="Helical" evidence="2">
    <location>
        <begin position="121"/>
        <end position="139"/>
    </location>
</feature>
<dbReference type="Proteomes" id="UP000260812">
    <property type="component" value="Unassembled WGS sequence"/>
</dbReference>
<proteinExistence type="predicted"/>
<feature type="transmembrane region" description="Helical" evidence="2">
    <location>
        <begin position="426"/>
        <end position="451"/>
    </location>
</feature>
<organism evidence="3 4">
    <name type="scientific">Eisenbergiella massiliensis</name>
    <dbReference type="NCBI Taxonomy" id="1720294"/>
    <lineage>
        <taxon>Bacteria</taxon>
        <taxon>Bacillati</taxon>
        <taxon>Bacillota</taxon>
        <taxon>Clostridia</taxon>
        <taxon>Lachnospirales</taxon>
        <taxon>Lachnospiraceae</taxon>
        <taxon>Eisenbergiella</taxon>
    </lineage>
</organism>
<feature type="transmembrane region" description="Helical" evidence="2">
    <location>
        <begin position="300"/>
        <end position="325"/>
    </location>
</feature>
<evidence type="ECO:0000313" key="4">
    <source>
        <dbReference type="Proteomes" id="UP000260812"/>
    </source>
</evidence>
<evidence type="ECO:0000256" key="1">
    <source>
        <dbReference type="SAM" id="MobiDB-lite"/>
    </source>
</evidence>
<accession>A0A3E3I594</accession>
<gene>
    <name evidence="3" type="ORF">DXC51_12545</name>
</gene>
<evidence type="ECO:0008006" key="5">
    <source>
        <dbReference type="Google" id="ProtNLM"/>
    </source>
</evidence>
<keyword evidence="2" id="KW-0472">Membrane</keyword>
<evidence type="ECO:0000313" key="3">
    <source>
        <dbReference type="EMBL" id="RGE60395.1"/>
    </source>
</evidence>
<dbReference type="AlphaFoldDB" id="A0A3E3I594"/>
<keyword evidence="2" id="KW-1133">Transmembrane helix</keyword>
<feature type="transmembrane region" description="Helical" evidence="2">
    <location>
        <begin position="146"/>
        <end position="165"/>
    </location>
</feature>
<comment type="caution">
    <text evidence="3">The sequence shown here is derived from an EMBL/GenBank/DDBJ whole genome shotgun (WGS) entry which is preliminary data.</text>
</comment>
<evidence type="ECO:0000256" key="2">
    <source>
        <dbReference type="SAM" id="Phobius"/>
    </source>
</evidence>
<feature type="transmembrane region" description="Helical" evidence="2">
    <location>
        <begin position="277"/>
        <end position="293"/>
    </location>
</feature>
<feature type="transmembrane region" description="Helical" evidence="2">
    <location>
        <begin position="398"/>
        <end position="419"/>
    </location>
</feature>
<feature type="transmembrane region" description="Helical" evidence="2">
    <location>
        <begin position="457"/>
        <end position="481"/>
    </location>
</feature>
<keyword evidence="4" id="KW-1185">Reference proteome</keyword>
<sequence>MEMKNKKNTKAAEAGNGAKAATASEAANASKAATASEDDGKRGPAGFFRENALFCLLFCGMGIYYLWRMFSIPPWYDELYTYENFIDRGVIYSMIHWPLPNNHVFFSALSAVLNKLGSPYIGLRGISFLASMGSLLLLYRILRKAVPANLAAAGAALFAAMYNVVQQAAQGRGYALSGFFLLAAVNCLYEICVPDAGGISGAFAGTGQEYEKGGQKGEGRIKELQKISGREIKGRKIKGRKIKGRKIKGRKIDRRFWYYVGFAACLTGGLYTIASNLYWVVPVCMAGGLYLLFSGKYKTLFRLIGASLAAALATFGLYTIIWLAIGSNFLVKEEAGPFFGKGHFYVLLHDPFAAFSRGMQAMLSDPNIQSIDRSRFNSEFIQYLERVANQVYPNGGRILLVLTAAGLVLALLLCVRAFWRKDMPVFFLALYTVVLTVMVPVFLTVQCVFPYLRVFTYMGSVLAMLFVLMVYAVADIVRSLAAKGKGAQVPARVGKWAAFVFAAAGILFSVYSCRLPEYNAGYDSRDNHIYAALKQLDEQEVDTVLVGDVYARLNLYFHIQRCRGKELVMDYEQPDYVLMDKVQTGPEGEALVWPYEMNTQDFPWEWIEEHMEVVFEDDSYIAYQVVK</sequence>
<feature type="transmembrane region" description="Helical" evidence="2">
    <location>
        <begin position="493"/>
        <end position="511"/>
    </location>
</feature>
<feature type="region of interest" description="Disordered" evidence="1">
    <location>
        <begin position="1"/>
        <end position="22"/>
    </location>
</feature>
<keyword evidence="2" id="KW-0812">Transmembrane</keyword>
<name>A0A3E3I594_9FIRM</name>
<feature type="transmembrane region" description="Helical" evidence="2">
    <location>
        <begin position="256"/>
        <end position="271"/>
    </location>
</feature>
<dbReference type="EMBL" id="QVLV01000007">
    <property type="protein sequence ID" value="RGE60395.1"/>
    <property type="molecule type" value="Genomic_DNA"/>
</dbReference>
<feature type="compositionally biased region" description="Low complexity" evidence="1">
    <location>
        <begin position="11"/>
        <end position="22"/>
    </location>
</feature>
<feature type="transmembrane region" description="Helical" evidence="2">
    <location>
        <begin position="51"/>
        <end position="67"/>
    </location>
</feature>
<reference evidence="3" key="1">
    <citation type="submission" date="2018-08" db="EMBL/GenBank/DDBJ databases">
        <title>A genome reference for cultivated species of the human gut microbiota.</title>
        <authorList>
            <person name="Zou Y."/>
            <person name="Xue W."/>
            <person name="Luo G."/>
        </authorList>
    </citation>
    <scope>NUCLEOTIDE SEQUENCE [LARGE SCALE GENOMIC DNA]</scope>
    <source>
        <strain evidence="3">TF05-5AC</strain>
    </source>
</reference>